<accession>A0A9P8UQQ5</accession>
<dbReference type="GeneID" id="70124053"/>
<dbReference type="EMBL" id="JAGPXC010000002">
    <property type="protein sequence ID" value="KAH6656576.1"/>
    <property type="molecule type" value="Genomic_DNA"/>
</dbReference>
<evidence type="ECO:0000313" key="1">
    <source>
        <dbReference type="EMBL" id="KAH6656576.1"/>
    </source>
</evidence>
<dbReference type="AlphaFoldDB" id="A0A9P8UQQ5"/>
<comment type="caution">
    <text evidence="1">The sequence shown here is derived from an EMBL/GenBank/DDBJ whole genome shotgun (WGS) entry which is preliminary data.</text>
</comment>
<keyword evidence="2" id="KW-1185">Reference proteome</keyword>
<dbReference type="RefSeq" id="XP_045960810.1">
    <property type="nucleotide sequence ID" value="XM_046095160.1"/>
</dbReference>
<gene>
    <name evidence="1" type="ORF">BKA67DRAFT_159625</name>
</gene>
<reference evidence="1" key="1">
    <citation type="journal article" date="2021" name="Nat. Commun.">
        <title>Genetic determinants of endophytism in the Arabidopsis root mycobiome.</title>
        <authorList>
            <person name="Mesny F."/>
            <person name="Miyauchi S."/>
            <person name="Thiergart T."/>
            <person name="Pickel B."/>
            <person name="Atanasova L."/>
            <person name="Karlsson M."/>
            <person name="Huettel B."/>
            <person name="Barry K.W."/>
            <person name="Haridas S."/>
            <person name="Chen C."/>
            <person name="Bauer D."/>
            <person name="Andreopoulos W."/>
            <person name="Pangilinan J."/>
            <person name="LaButti K."/>
            <person name="Riley R."/>
            <person name="Lipzen A."/>
            <person name="Clum A."/>
            <person name="Drula E."/>
            <person name="Henrissat B."/>
            <person name="Kohler A."/>
            <person name="Grigoriev I.V."/>
            <person name="Martin F.M."/>
            <person name="Hacquard S."/>
        </authorList>
    </citation>
    <scope>NUCLEOTIDE SEQUENCE</scope>
    <source>
        <strain evidence="1">MPI-SDFR-AT-0073</strain>
    </source>
</reference>
<name>A0A9P8UQQ5_9PEZI</name>
<protein>
    <submittedName>
        <fullName evidence="1">Uncharacterized protein</fullName>
    </submittedName>
</protein>
<sequence length="213" mass="23333">MLCQAGPGKDYTLHLTLAYLHSPVSWALTLRLGGCRCFATSARGAMVVAGELQLCASGTIDPARQSACNVNRLDCNARTRQEMTVKRPWHWNRRLCSQVMYKADGTSNRIYSDVWGERFCHIINRPRMGPRMNCSALFVPSSAMQAIWDPGFAIGTEGLPYLFGLCCNAGSLAGPDPFGSNRENSTKRKCQQNVGPTISRGTSVHSSCCVHSL</sequence>
<evidence type="ECO:0000313" key="2">
    <source>
        <dbReference type="Proteomes" id="UP000758603"/>
    </source>
</evidence>
<proteinExistence type="predicted"/>
<dbReference type="Proteomes" id="UP000758603">
    <property type="component" value="Unassembled WGS sequence"/>
</dbReference>
<organism evidence="1 2">
    <name type="scientific">Truncatella angustata</name>
    <dbReference type="NCBI Taxonomy" id="152316"/>
    <lineage>
        <taxon>Eukaryota</taxon>
        <taxon>Fungi</taxon>
        <taxon>Dikarya</taxon>
        <taxon>Ascomycota</taxon>
        <taxon>Pezizomycotina</taxon>
        <taxon>Sordariomycetes</taxon>
        <taxon>Xylariomycetidae</taxon>
        <taxon>Amphisphaeriales</taxon>
        <taxon>Sporocadaceae</taxon>
        <taxon>Truncatella</taxon>
    </lineage>
</organism>